<feature type="domain" description="ESPR" evidence="15">
    <location>
        <begin position="1"/>
        <end position="39"/>
    </location>
</feature>
<feature type="compositionally biased region" description="Polar residues" evidence="11">
    <location>
        <begin position="325"/>
        <end position="338"/>
    </location>
</feature>
<dbReference type="GO" id="GO:0009279">
    <property type="term" value="C:cell outer membrane"/>
    <property type="evidence" value="ECO:0007669"/>
    <property type="project" value="UniProtKB-SubCell"/>
</dbReference>
<feature type="region of interest" description="Disordered" evidence="11">
    <location>
        <begin position="324"/>
        <end position="343"/>
    </location>
</feature>
<feature type="domain" description="Trimeric autotransporter adhesin YadA-like head" evidence="13">
    <location>
        <begin position="694"/>
        <end position="720"/>
    </location>
</feature>
<feature type="domain" description="Trimeric autotransporter adhesin YadA-like C-terminal membrane anchor" evidence="12">
    <location>
        <begin position="4669"/>
        <end position="4729"/>
    </location>
</feature>
<evidence type="ECO:0000256" key="7">
    <source>
        <dbReference type="ARBA" id="ARBA00022729"/>
    </source>
</evidence>
<sequence length="4729" mass="472836">MNKIFKVVWNRTIGSFVVTSELAKGRVKSSGEGAEGDVRTSEEGRLKTLFRLTALSAALLGFSEGAWAVVAPAGQVVNGSGGETAINGGNANGTGAVAVGAYSRAGTRAAPPLGLNTGAIAIGGSDQTTATYADGNNAIAIGTGANSNAAKATSIGSDTIASDQFTTALGGRAEAKARGATAIGGWTQATGQFAVAIGGSDRWGRGINTELNDGSGATLASGARSTAIGRRAMATRDDTLAFGTNAKATGVDAVAFGTNANASILKSIAIGKNTQATGEASIAIGSDDVKYGEIKATSRQGIAIGTGAKAIGDTQAVAIGPDATASGQQSTSIGNNTRAKGDSSVAIGGDDWDEAKKTVNAQYKVLTGSDMAGGYAGTEAATAAVAVGVKARATGALSTAFGPGSTASGLGASAFGVGASATQDKSVAIGAGSTTTINAEKITTATVNGITYGGFAGTNNLTHGSQVSFGSVGYERQLKNVAPGAITSTSTDAINGSQLYALHVGSGNIAKAVADALGGNAAVGIDSTNNQGTVTLPSYDVFKGNATPNATGNSATKFNTAAATNVGGALTNLNTYVNQGFAVKDNAGAAKGIVTPGESVQFADGNATTVTVETEADGNTKIKYDVKVDDKTIKVVDGKLTGTSQTHFYSVKNEDQTKGNYNNDGATGDNALAAGVDASATANGTTAVGLKAQASAESAIAVGSETKAAAKNAVVIGNKASVEAATGSIVNVNGTTTGEGSVAVGAASKASGTNATAVGQAANAFGQNSFAGGQNSKASGKSSVAIGDGANATDDSSSAVGPYAQATKSGASAFGYYANALGENSLAAGRNAQATNANAVALGNESKATGQNTIAFGNNANASQNQAMALGRNTVASAGYTVALGDEAKATAIKAIAFGSGAQATGANSVATGVQAKAHADDALAVGSNANASGESAIALGKQSNAWKVNSLAFGNSANSNGERAIAIGLESVSNGQNAVSVGQKAYAHEHGVAIGSESNAAQAAAIAIGNKAQAMKYSSIVIGEEAKSNNSRSVVIGYHASATNPAMSASNQDTNQTVAIGAYANAWGDQSTAIGNNVYAKGNSSIAIGSDDWDTVAAKVVDGMSGKTVKEVYQDYTGDEMQTGKDSYTLTTSGEAAVAIGTKSQATGELSTAFGTGTRAEGVASAAFGMGAKATKGNSVAIGAGSTTATDATKVNEATVNNLKYSGFAGGNNINPGDQVSFGTAGYERQLKNVAPGEISSTSTDAINGSQLYAVQNVLGNTAQTVKNILGGNAEVGENGSFTMRDIGGTGKNTIDAAIRDLNANAYKPFKLTTAKTANTNGTVQDDSLQNITSGSTITLEAGKNISLRQNGATVSINTVDNPEFTGKVTAKGGLDMGGNKITNVAKGDTASDAVNLEQLQEAMANLRVSTLTTVNNDAPFSYIDKDGRLLKREVTVDSGTGAKTVSFKHMDDSTPYTGDVTIAALNPTDPQTTTPTTVGNVKNGAKNNDAVNVSQLNKIAEAIGTQVNPDGTITAPTYNVISGDPSKTSVANYNTVGGALTALSSAVRTPLYFEGDSGEKIDRLLGSTVAVKGGQNNADKLSENNIGVVADKNSGTLNVKLAKELTGLTSAAFSGDVTTAGTTVNGSGVTIGSGSNPVSLTAGGLSNGGNKVTNIADGAVDTDAASYKQVKAAKTEVQGGTNVASVTKTDNPTDGHTVYTVNAKGAAVALDSSVDGLKLTSSEDTTTNVTTYKLDLSDKTKASLTKADSALQNIGVQVNGTDAKTLTKDDSTLNFVNGTGTTAENKNGTVAFNVNKSTLTAGTDGTVNAGKTGDAFATAADVAQAINEAVANSEKTSVVAAGDNTHVAAVEAGNKTTYTVHADNTTVSVKDGGKLKLESSEKANANQTKTTNYELDLTDAAKAEIQKGVDAKTAVDTKGITFNGDSGSPVTKKLDETLAIKGDDKNVVTEAVTDGIKVKLRDDVTLTSVTAETLKAGVSELTTTGLTTPKVTAGDSVLTTDGLKIGADGSSNQVSLTNSGLNNGGNKITKVAKGTDDTDAVNVEQIKPLATALNTTVGADGTVGKPSFTVKQADGTAGTAVHTVQDALNKVSDELNKGLNIAADNGNADKVNLGETVTYTSKDKNIVTTVADNKIDFSLADKITVGKAGQNPVVIDGVNGTVSGLTNKTLGGADFATSNKAATEAQLDATQVNLKNILGGEAKNENGNVSTANIGDTGKGNIHEAIKSVKETAEKGWNLQANEGAEEKVAAGETVNFKDGKNIKVTRDGKNITVATSEDVEFNAVNATNVIAETVIAGNSVLTTEGLKIGADNSPNQVSLTTAGLNNGGNKIAKVAKGTADTDGVNVSQIKPLAEALNTTVGADGSVAAPNFTVKQADGTEGTPVHTVQDALNKVGDELGKGLKIAADAGSTEKVNLGDTVTYTSTDDNIKTKTLPGGKVDFGLSDKVTLGKTGGTPIVLDGTNGTVSGLTNKTLGGTDFATKGQAATEEQLNETQVNLKNILGGEAKNENGNISTANIGDTGKGNVHDAIKSVKETVEKGWKLKANDESDSEKIAAGDTVTVKQGKNIRVKRSGKDLTVETSDDVEFAHVKADSVEATSVVAESVIAGNSVLTTDGLKIGADSSPNQVSLTTAGLNNGGNKIAKVAKGTADTDGVNVSQIKPLAEALNTTVGADGSVAAPNFTVKQADGTAGTPVHTVQDALNKVGDELGKGLKIAADAGSTEKVNLGDTVTYTGTDGNIKTKTLSGGKVDFGLSDKVTLGKTGGTPIVLDGTNGTVSGLTNKTLGGTDFATKGQAATEEQLNASQVNLKTILGGNAENTNGNIAMSNIGGTNQNTVHDAIKSVKDTVEKGWKLQANDDTEEKVAAGETVNFKDGKNIKVTRDGKNITVATSEDVEFNAVNATNVIAETVIAGNSVLTTEGLKIGADSSPNQVSLTTAGLNNGGNKIANVAKGTADTDAVNVEQIKPLATALNTTVGADGSIAAPNFTVTKADGTAGTPVHTVQDALDKVGEEVGKGLNIVADNGSSEKVNLGDTVTYTSKDKNIVTTSGTGKAIDFSLAEKVTIGKDAANGGKPVVIDGKEGIVSGLTNTTLGSAPLAGSNKAATEAQLDATQVNLATILGGNAVNNNGNVTTSNIGGTGKDNVHEAIAAVKETADKGWNLKANDETDSEKIAAGDTVTVKQGKNIRVKRSGKDLTVETSDDVEFAHVKADSVEATSVVAESVIAGNSVLTTDGLKIGADGSPNQVSLTTAGLNNGGNKIANVAKGTADTDAVNVSQLNPIAKALNTSINPTTGAIDAPVFTVTKADGTKHPAVGTVQDALDKVGEEVTKGLNIVADNGSSEKVNLGDTVTYTSKDKNIVTTSGTGKAIDFSLAEKVTIGKDAANGGKPVVIDGKEGIISGLTNQALGGADFATKGQAATEEQLNAAQANLAKLLGGNAVNDKGNVATTDIGGTGKDNVHDAIAAVKETVGKGWNLKANDEADSDSENIASGDTVTVKQGKNIRVKRSGKELTVETSDDVEFGTVSATTVLADSFISGNSVLSGEGLKIGADGSPSQVSLTNAGLNNGGNKIANVAKGTAATDAVNVAQLNEQLAATEKTTTVVAGKNVTVSEKVDGNNTEYTVNADKTTLSQAANGAVKVSEGAKDADGVTDYALDLTDEAKADIAKGVAAKDAVDNKGLTFAADNGTTGAKKLGDSLSVKGDGNIVTRADENGIGFSLADKITVGKAGKGNKPLVIDGTAGLISGLSNTTLGGADFATKGQAASEEQLNATQANLANLLGGNAANNNGNVTTTDIGGTGKDNVHDAIAAVKETADKGWNLNANDETSSEKIGAGDTVTFKEGKNVKVSRNGKNITVATSDDVSFDKVTVGGSVLTDNGLTVGNGKAGKPVSLTKDGLNNGGNKVSDIAAGEADTDAVNVAQLKAAAAKATSKVDSGNDNIVVTPEQNADGSTTYKVATAPDLKADSLTTGDTVVNNDGVKVGDKVALGKDGLKAGDVNITADGINAGNKAISNVASGVKDTDAANVGQLNRLTAAAKTEVEAGTNIASVTSKQGENGQTVYTVNADGASVSAGSDNIVVTKGNKDADNVTDYAVDLSKAVKADIAKGVAAKDAVDNKGISFAGDSGTTVANKLGDTVAVKGDANITTTAGANGIQVGLNKDLKVDSVKAGDTVVNNNGVNVGDKVALGKDGLKAGDVNITAEGINAGGKKVTGVAAGTVAAGSTDAVNGGQLHQVYELIGSNGGNVNTAPPSVEADGKAGLGNIKNITLVDNSTNPNVTNVTNETKIAQSNGYSLVTYNVEDQGMYVTNNVIEAVGRMNEQGIKFFHTNDGEVNPDVQARNSEDSSASGAYATAVGYQAASKGTNAIAIGKGAKANAENTIAIGTGNIVSGKNSGAIGDPTVVSGNSSYSIGNNNNVSADNAYALGSNIKATVNDSVYLGDRAQTQGIHTADAAKGEAYTYGGLNDKAVAGKAGSAAAANKVAGVVTVGNGTDETRQVQGVAAGVVSADSTDAINGSQLYYTNQAIVNVATQATAAKTEVTAGKNVVVNQTTGNSGQTVYNVATADKLDVTSVTAGGVTVNAQGVSIAAPTAHNPANTVSLSPIGLNNGGQRITNVAPAKEGTDAVNLNQLAGVGNALQNNIERVGKKAYAGVAGAIAQGSIPQVTRPGATGIGVGSGYYGGQSAMAIGVSAMSDGGNWVVKGNFSANTDGHVGVGAGALYQW</sequence>
<comment type="similarity">
    <text evidence="3">Belongs to the autotransporter-2 (AT-2) (TC 1.B.40) family.</text>
</comment>
<evidence type="ECO:0000256" key="5">
    <source>
        <dbReference type="ARBA" id="ARBA00022452"/>
    </source>
</evidence>
<evidence type="ECO:0000256" key="2">
    <source>
        <dbReference type="ARBA" id="ARBA00004442"/>
    </source>
</evidence>
<feature type="domain" description="Trimeric autotransporter adhesin YadA-like head" evidence="13">
    <location>
        <begin position="220"/>
        <end position="246"/>
    </location>
</feature>
<feature type="domain" description="Trimeric autotransporter adhesin YadA-like head" evidence="13">
    <location>
        <begin position="778"/>
        <end position="804"/>
    </location>
</feature>
<feature type="domain" description="Trimeric autotransporter adhesin YadA-like stalk" evidence="14">
    <location>
        <begin position="4503"/>
        <end position="4543"/>
    </location>
</feature>
<feature type="domain" description="Trimeric autotransporter adhesin YadA-like head" evidence="13">
    <location>
        <begin position="737"/>
        <end position="760"/>
    </location>
</feature>
<gene>
    <name evidence="16" type="ORF">QP792_02180</name>
</gene>
<feature type="domain" description="Trimeric autotransporter adhesin YadA-like stalk" evidence="14">
    <location>
        <begin position="3910"/>
        <end position="3946"/>
    </location>
</feature>
<feature type="domain" description="Trimeric autotransporter adhesin YadA-like stalk" evidence="14">
    <location>
        <begin position="1653"/>
        <end position="1689"/>
    </location>
</feature>
<dbReference type="Pfam" id="PF13018">
    <property type="entry name" value="ESPR"/>
    <property type="match status" value="1"/>
</dbReference>
<feature type="domain" description="Trimeric autotransporter adhesin YadA-like stalk" evidence="14">
    <location>
        <begin position="2949"/>
        <end position="2984"/>
    </location>
</feature>
<keyword evidence="8" id="KW-0653">Protein transport</keyword>
<evidence type="ECO:0000256" key="8">
    <source>
        <dbReference type="ARBA" id="ARBA00022927"/>
    </source>
</evidence>
<comment type="subcellular location">
    <subcellularLocation>
        <location evidence="2">Cell outer membrane</location>
    </subcellularLocation>
    <subcellularLocation>
        <location evidence="1">Cell surface</location>
    </subcellularLocation>
</comment>
<feature type="domain" description="Trimeric autotransporter adhesin YadA-like stalk" evidence="14">
    <location>
        <begin position="3575"/>
        <end position="3614"/>
    </location>
</feature>
<feature type="domain" description="Trimeric autotransporter adhesin YadA-like stalk" evidence="14">
    <location>
        <begin position="2644"/>
        <end position="2682"/>
    </location>
</feature>
<feature type="domain" description="Trimeric autotransporter adhesin YadA-like head" evidence="13">
    <location>
        <begin position="820"/>
        <end position="846"/>
    </location>
</feature>
<feature type="domain" description="Trimeric autotransporter adhesin YadA-like stalk" evidence="14">
    <location>
        <begin position="3263"/>
        <end position="3300"/>
    </location>
</feature>
<feature type="domain" description="Trimeric autotransporter adhesin YadA-like head" evidence="13">
    <location>
        <begin position="175"/>
        <end position="199"/>
    </location>
</feature>
<feature type="domain" description="Trimeric autotransporter adhesin YadA-like stalk" evidence="14">
    <location>
        <begin position="4017"/>
        <end position="4053"/>
    </location>
</feature>
<feature type="domain" description="Trimeric autotransporter adhesin YadA-like head" evidence="13">
    <location>
        <begin position="961"/>
        <end position="986"/>
    </location>
</feature>
<keyword evidence="10" id="KW-0998">Cell outer membrane</keyword>
<evidence type="ECO:0000259" key="13">
    <source>
        <dbReference type="Pfam" id="PF05658"/>
    </source>
</evidence>
<feature type="domain" description="Trimeric autotransporter adhesin YadA-like head" evidence="13">
    <location>
        <begin position="991"/>
        <end position="1013"/>
    </location>
</feature>
<evidence type="ECO:0000259" key="15">
    <source>
        <dbReference type="Pfam" id="PF13018"/>
    </source>
</evidence>
<evidence type="ECO:0000256" key="6">
    <source>
        <dbReference type="ARBA" id="ARBA00022692"/>
    </source>
</evidence>
<comment type="caution">
    <text evidence="16">The sequence shown here is derived from an EMBL/GenBank/DDBJ whole genome shotgun (WGS) entry which is preliminary data.</text>
</comment>
<evidence type="ECO:0000259" key="12">
    <source>
        <dbReference type="Pfam" id="PF03895"/>
    </source>
</evidence>
<feature type="domain" description="Trimeric autotransporter adhesin YadA-like head" evidence="13">
    <location>
        <begin position="904"/>
        <end position="930"/>
    </location>
</feature>
<feature type="domain" description="Trimeric autotransporter adhesin YadA-like stalk" evidence="14">
    <location>
        <begin position="478"/>
        <end position="515"/>
    </location>
</feature>
<feature type="domain" description="Trimeric autotransporter adhesin YadA-like head" evidence="13">
    <location>
        <begin position="932"/>
        <end position="958"/>
    </location>
</feature>
<keyword evidence="7" id="KW-0732">Signal</keyword>
<feature type="domain" description="Trimeric autotransporter adhesin YadA-like stalk" evidence="14">
    <location>
        <begin position="1482"/>
        <end position="1512"/>
    </location>
</feature>
<protein>
    <submittedName>
        <fullName evidence="16">YadA-like family protein</fullName>
    </submittedName>
</protein>
<feature type="domain" description="Trimeric autotransporter adhesin YadA-like head" evidence="13">
    <location>
        <begin position="383"/>
        <end position="405"/>
    </location>
</feature>
<evidence type="ECO:0000256" key="9">
    <source>
        <dbReference type="ARBA" id="ARBA00023136"/>
    </source>
</evidence>
<evidence type="ECO:0000256" key="4">
    <source>
        <dbReference type="ARBA" id="ARBA00022448"/>
    </source>
</evidence>
<dbReference type="EMBL" id="JASPBL010000007">
    <property type="protein sequence ID" value="MDK8361032.1"/>
    <property type="molecule type" value="Genomic_DNA"/>
</dbReference>
<dbReference type="Gene3D" id="1.20.5.170">
    <property type="match status" value="2"/>
</dbReference>
<keyword evidence="6" id="KW-0812">Transmembrane</keyword>
<feature type="domain" description="Trimeric autotransporter adhesin YadA-like head" evidence="13">
    <location>
        <begin position="296"/>
        <end position="323"/>
    </location>
</feature>
<evidence type="ECO:0000313" key="16">
    <source>
        <dbReference type="EMBL" id="MDK8361032.1"/>
    </source>
</evidence>
<feature type="domain" description="Trimeric autotransporter adhesin YadA-like stalk" evidence="14">
    <location>
        <begin position="4216"/>
        <end position="4255"/>
    </location>
</feature>
<name>A0AAW6ZBP2_NEIMU</name>
<keyword evidence="9" id="KW-0472">Membrane</keyword>
<feature type="domain" description="Trimeric autotransporter adhesin YadA-like stalk" evidence="14">
    <location>
        <begin position="4618"/>
        <end position="4652"/>
    </location>
</feature>
<reference evidence="16" key="1">
    <citation type="submission" date="2023-05" db="EMBL/GenBank/DDBJ databases">
        <title>Genomic Catalog of Human Bladder Bacteria.</title>
        <authorList>
            <person name="Du J."/>
        </authorList>
    </citation>
    <scope>NUCLEOTIDE SEQUENCE</scope>
    <source>
        <strain evidence="16">UMB7974B</strain>
    </source>
</reference>
<feature type="domain" description="Trimeric autotransporter adhesin YadA-like stalk" evidence="14">
    <location>
        <begin position="1382"/>
        <end position="1418"/>
    </location>
</feature>
<dbReference type="InterPro" id="IPR024973">
    <property type="entry name" value="ESPR"/>
</dbReference>
<feature type="domain" description="Trimeric autotransporter adhesin YadA-like head" evidence="13">
    <location>
        <begin position="407"/>
        <end position="433"/>
    </location>
</feature>
<evidence type="ECO:0000256" key="3">
    <source>
        <dbReference type="ARBA" id="ARBA00005848"/>
    </source>
</evidence>
<feature type="domain" description="Trimeric autotransporter adhesin YadA-like stalk" evidence="14">
    <location>
        <begin position="2029"/>
        <end position="2066"/>
    </location>
</feature>
<dbReference type="GO" id="GO:0015031">
    <property type="term" value="P:protein transport"/>
    <property type="evidence" value="ECO:0007669"/>
    <property type="project" value="UniProtKB-KW"/>
</dbReference>
<dbReference type="InterPro" id="IPR008640">
    <property type="entry name" value="Adhesin_Head_dom"/>
</dbReference>
<evidence type="ECO:0000256" key="11">
    <source>
        <dbReference type="SAM" id="MobiDB-lite"/>
    </source>
</evidence>
<keyword evidence="4" id="KW-0813">Transport</keyword>
<organism evidence="16 17">
    <name type="scientific">Neisseria mucosa</name>
    <dbReference type="NCBI Taxonomy" id="488"/>
    <lineage>
        <taxon>Bacteria</taxon>
        <taxon>Pseudomonadati</taxon>
        <taxon>Pseudomonadota</taxon>
        <taxon>Betaproteobacteria</taxon>
        <taxon>Neisseriales</taxon>
        <taxon>Neisseriaceae</taxon>
        <taxon>Neisseria</taxon>
    </lineage>
</organism>
<dbReference type="SUPFAM" id="SSF54523">
    <property type="entry name" value="Pili subunits"/>
    <property type="match status" value="1"/>
</dbReference>
<evidence type="ECO:0000256" key="10">
    <source>
        <dbReference type="ARBA" id="ARBA00023237"/>
    </source>
</evidence>
<feature type="domain" description="Trimeric autotransporter adhesin YadA-like head" evidence="13">
    <location>
        <begin position="248"/>
        <end position="274"/>
    </location>
</feature>
<dbReference type="InterPro" id="IPR005594">
    <property type="entry name" value="YadA_C"/>
</dbReference>
<dbReference type="GO" id="GO:0009986">
    <property type="term" value="C:cell surface"/>
    <property type="evidence" value="ECO:0007669"/>
    <property type="project" value="UniProtKB-SubCell"/>
</dbReference>
<feature type="domain" description="Trimeric autotransporter adhesin YadA-like head" evidence="13">
    <location>
        <begin position="876"/>
        <end position="902"/>
    </location>
</feature>
<feature type="domain" description="Trimeric autotransporter adhesin YadA-like head" evidence="13">
    <location>
        <begin position="1161"/>
        <end position="1187"/>
    </location>
</feature>
<proteinExistence type="inferred from homology"/>
<evidence type="ECO:0000313" key="17">
    <source>
        <dbReference type="Proteomes" id="UP001240589"/>
    </source>
</evidence>
<dbReference type="Gene3D" id="6.10.250.2040">
    <property type="match status" value="8"/>
</dbReference>
<feature type="domain" description="Trimeric autotransporter adhesin YadA-like head" evidence="13">
    <location>
        <begin position="1057"/>
        <end position="1078"/>
    </location>
</feature>
<dbReference type="Gene3D" id="2.20.70.140">
    <property type="match status" value="10"/>
</dbReference>
<feature type="domain" description="Trimeric autotransporter adhesin YadA-like head" evidence="13">
    <location>
        <begin position="133"/>
        <end position="158"/>
    </location>
</feature>
<feature type="domain" description="Trimeric autotransporter adhesin YadA-like stalk" evidence="14">
    <location>
        <begin position="2333"/>
        <end position="2371"/>
    </location>
</feature>
<keyword evidence="5" id="KW-1134">Transmembrane beta strand</keyword>
<dbReference type="InterPro" id="IPR045584">
    <property type="entry name" value="Pilin-like"/>
</dbReference>
<dbReference type="Pfam" id="PF05658">
    <property type="entry name" value="YadA_head"/>
    <property type="match status" value="23"/>
</dbReference>
<accession>A0AAW6ZBP2</accession>
<feature type="domain" description="Trimeric autotransporter adhesin YadA-like head" evidence="13">
    <location>
        <begin position="4368"/>
        <end position="4392"/>
    </location>
</feature>
<feature type="domain" description="Trimeric autotransporter adhesin YadA-like head" evidence="13">
    <location>
        <begin position="848"/>
        <end position="874"/>
    </location>
</feature>
<dbReference type="Pfam" id="PF05662">
    <property type="entry name" value="YadA_stalk"/>
    <property type="match status" value="16"/>
</dbReference>
<dbReference type="Proteomes" id="UP001240589">
    <property type="component" value="Unassembled WGS sequence"/>
</dbReference>
<evidence type="ECO:0000259" key="14">
    <source>
        <dbReference type="Pfam" id="PF05662"/>
    </source>
</evidence>
<feature type="domain" description="Trimeric autotransporter adhesin YadA-like stalk" evidence="14">
    <location>
        <begin position="1232"/>
        <end position="1271"/>
    </location>
</feature>
<dbReference type="Gene3D" id="2.150.10.10">
    <property type="entry name" value="Serralysin-like metalloprotease, C-terminal"/>
    <property type="match status" value="11"/>
</dbReference>
<dbReference type="InterPro" id="IPR011049">
    <property type="entry name" value="Serralysin-like_metalloprot_C"/>
</dbReference>
<dbReference type="SUPFAM" id="SSF101967">
    <property type="entry name" value="Adhesin YadA, collagen-binding domain"/>
    <property type="match status" value="12"/>
</dbReference>
<evidence type="ECO:0000256" key="1">
    <source>
        <dbReference type="ARBA" id="ARBA00004241"/>
    </source>
</evidence>
<feature type="domain" description="Trimeric autotransporter adhesin YadA-like head" evidence="13">
    <location>
        <begin position="666"/>
        <end position="691"/>
    </location>
</feature>
<dbReference type="RefSeq" id="WP_285045442.1">
    <property type="nucleotide sequence ID" value="NZ_JASOLC010000007.1"/>
</dbReference>
<dbReference type="InterPro" id="IPR008635">
    <property type="entry name" value="Coiled_stalk_dom"/>
</dbReference>
<dbReference type="Gene3D" id="6.20.50.100">
    <property type="match status" value="9"/>
</dbReference>
<feature type="domain" description="Trimeric autotransporter adhesin YadA-like head" evidence="13">
    <location>
        <begin position="1134"/>
        <end position="1158"/>
    </location>
</feature>
<dbReference type="Pfam" id="PF03895">
    <property type="entry name" value="YadA_anchor"/>
    <property type="match status" value="1"/>
</dbReference>
<dbReference type="Gene3D" id="3.30.1300.30">
    <property type="entry name" value="GSPII I/J protein-like"/>
    <property type="match status" value="1"/>
</dbReference>
<dbReference type="CDD" id="cd12820">
    <property type="entry name" value="LbR_YadA-like"/>
    <property type="match status" value="8"/>
</dbReference>
<feature type="domain" description="Trimeric autotransporter adhesin YadA-like head" evidence="13">
    <location>
        <begin position="325"/>
        <end position="349"/>
    </location>
</feature>